<feature type="domain" description="HTH cro/C1-type" evidence="1">
    <location>
        <begin position="57"/>
        <end position="111"/>
    </location>
</feature>
<dbReference type="InterPro" id="IPR043917">
    <property type="entry name" value="DUF5753"/>
</dbReference>
<dbReference type="EMBL" id="JAGFWR010000011">
    <property type="protein sequence ID" value="MBO4163042.1"/>
    <property type="molecule type" value="Genomic_DNA"/>
</dbReference>
<sequence length="333" mass="36763">MISISASLSPFIRRHRNAFSPLLHRRRPVVSFRTERCCTVRETNSSTVPRRQLGRLLTQLREDARLSIESAAGELDCSRQKLWRIERGLTSAKTPDVRMLCELYRATPDQASVLLGLAEVSRAEGWWHAHGSAVPSWFSLYVGLENVASSIRHYNAELVPGLLQTPGYATALFQHNRPELGEEEQQRAVSFRIQRQGLLARRLPPAPSLTVILSEAVLRRPVPGRSVMADQLRHLVAVGERHNITIRVLPLAAGPPLAAEAGTFVLLDFPPSALGSPSEPPTVYVEGLTGALYLDQPAEIAAYERVWKGLDSLALDPGQSTELIDAIRGECHA</sequence>
<protein>
    <submittedName>
        <fullName evidence="2">Helix-turn-helix domain-containing protein</fullName>
    </submittedName>
</protein>
<evidence type="ECO:0000313" key="3">
    <source>
        <dbReference type="Proteomes" id="UP000671399"/>
    </source>
</evidence>
<dbReference type="Gene3D" id="1.10.260.40">
    <property type="entry name" value="lambda repressor-like DNA-binding domains"/>
    <property type="match status" value="1"/>
</dbReference>
<dbReference type="CDD" id="cd00093">
    <property type="entry name" value="HTH_XRE"/>
    <property type="match status" value="1"/>
</dbReference>
<dbReference type="Pfam" id="PF19054">
    <property type="entry name" value="DUF5753"/>
    <property type="match status" value="1"/>
</dbReference>
<gene>
    <name evidence="2" type="ORF">JQN83_19790</name>
</gene>
<comment type="caution">
    <text evidence="2">The sequence shown here is derived from an EMBL/GenBank/DDBJ whole genome shotgun (WGS) entry which is preliminary data.</text>
</comment>
<proteinExistence type="predicted"/>
<dbReference type="Proteomes" id="UP000671399">
    <property type="component" value="Unassembled WGS sequence"/>
</dbReference>
<organism evidence="2 3">
    <name type="scientific">Micromonospora antibiotica</name>
    <dbReference type="NCBI Taxonomy" id="2807623"/>
    <lineage>
        <taxon>Bacteria</taxon>
        <taxon>Bacillati</taxon>
        <taxon>Actinomycetota</taxon>
        <taxon>Actinomycetes</taxon>
        <taxon>Micromonosporales</taxon>
        <taxon>Micromonosporaceae</taxon>
        <taxon>Micromonospora</taxon>
    </lineage>
</organism>
<evidence type="ECO:0000313" key="2">
    <source>
        <dbReference type="EMBL" id="MBO4163042.1"/>
    </source>
</evidence>
<dbReference type="InterPro" id="IPR001387">
    <property type="entry name" value="Cro/C1-type_HTH"/>
</dbReference>
<dbReference type="InterPro" id="IPR010982">
    <property type="entry name" value="Lambda_DNA-bd_dom_sf"/>
</dbReference>
<keyword evidence="3" id="KW-1185">Reference proteome</keyword>
<name>A0ABS3VBT8_9ACTN</name>
<accession>A0ABS3VBT8</accession>
<dbReference type="Pfam" id="PF13560">
    <property type="entry name" value="HTH_31"/>
    <property type="match status" value="1"/>
</dbReference>
<reference evidence="2 3" key="1">
    <citation type="submission" date="2021-03" db="EMBL/GenBank/DDBJ databases">
        <authorList>
            <person name="Lee D.-H."/>
        </authorList>
    </citation>
    <scope>NUCLEOTIDE SEQUENCE [LARGE SCALE GENOMIC DNA]</scope>
    <source>
        <strain evidence="2 3">MMS20-R2-23</strain>
    </source>
</reference>
<dbReference type="SUPFAM" id="SSF47413">
    <property type="entry name" value="lambda repressor-like DNA-binding domains"/>
    <property type="match status" value="1"/>
</dbReference>
<evidence type="ECO:0000259" key="1">
    <source>
        <dbReference type="PROSITE" id="PS50943"/>
    </source>
</evidence>
<dbReference type="PROSITE" id="PS50943">
    <property type="entry name" value="HTH_CROC1"/>
    <property type="match status" value="1"/>
</dbReference>